<dbReference type="InterPro" id="IPR029044">
    <property type="entry name" value="Nucleotide-diphossugar_trans"/>
</dbReference>
<evidence type="ECO:0008006" key="3">
    <source>
        <dbReference type="Google" id="ProtNLM"/>
    </source>
</evidence>
<organism evidence="1 2">
    <name type="scientific">Aerophobetes bacterium</name>
    <dbReference type="NCBI Taxonomy" id="2030807"/>
    <lineage>
        <taxon>Bacteria</taxon>
        <taxon>Candidatus Aerophobota</taxon>
    </lineage>
</organism>
<gene>
    <name evidence="1" type="ORF">E3J84_03950</name>
</gene>
<name>A0A523RXI8_UNCAE</name>
<proteinExistence type="predicted"/>
<evidence type="ECO:0000313" key="1">
    <source>
        <dbReference type="EMBL" id="TET10494.1"/>
    </source>
</evidence>
<sequence>MPHNYEKDDIKEKLSIRDQYDLYDDSHMDKGYKVAICLPTYDMKVNIRTMISLATMWKPNHYYKYKYGPTIDVNRNVLVQEALLDEGTTHILFVDTDMIIPHNLLGRFLLHMEDDKTIDVMSGIYFQRDIPFRSTQFLEWGDEFFKRLRAADYPEGALVDIDAAGAGALLIKRDVFDKIKQPHFEFLLLNYGCQYLGEDITFFKKMKEAGLRTCVDTSIICQHIGAGLIVPLVFERGFLELGEATKMMGENKDLINKEGNKRWYEA</sequence>
<dbReference type="Gene3D" id="3.90.550.40">
    <property type="match status" value="1"/>
</dbReference>
<dbReference type="EMBL" id="SOKJ01000222">
    <property type="protein sequence ID" value="TET10494.1"/>
    <property type="molecule type" value="Genomic_DNA"/>
</dbReference>
<dbReference type="Proteomes" id="UP000316360">
    <property type="component" value="Unassembled WGS sequence"/>
</dbReference>
<reference evidence="1 2" key="1">
    <citation type="submission" date="2019-03" db="EMBL/GenBank/DDBJ databases">
        <title>Metabolic potential of uncultured bacteria and archaea associated with petroleum seepage in deep-sea sediments.</title>
        <authorList>
            <person name="Dong X."/>
            <person name="Hubert C."/>
        </authorList>
    </citation>
    <scope>NUCLEOTIDE SEQUENCE [LARGE SCALE GENOMIC DNA]</scope>
    <source>
        <strain evidence="1">E44_bin7</strain>
    </source>
</reference>
<dbReference type="SUPFAM" id="SSF53448">
    <property type="entry name" value="Nucleotide-diphospho-sugar transferases"/>
    <property type="match status" value="1"/>
</dbReference>
<dbReference type="AlphaFoldDB" id="A0A523RXI8"/>
<evidence type="ECO:0000313" key="2">
    <source>
        <dbReference type="Proteomes" id="UP000316360"/>
    </source>
</evidence>
<accession>A0A523RXI8</accession>
<protein>
    <recommendedName>
        <fullName evidence="3">Glycosyltransferase 2-like domain-containing protein</fullName>
    </recommendedName>
</protein>
<comment type="caution">
    <text evidence="1">The sequence shown here is derived from an EMBL/GenBank/DDBJ whole genome shotgun (WGS) entry which is preliminary data.</text>
</comment>